<evidence type="ECO:0000259" key="7">
    <source>
        <dbReference type="Pfam" id="PF04542"/>
    </source>
</evidence>
<dbReference type="PANTHER" id="PTHR43133">
    <property type="entry name" value="RNA POLYMERASE ECF-TYPE SIGMA FACTO"/>
    <property type="match status" value="1"/>
</dbReference>
<keyword evidence="3 6" id="KW-0731">Sigma factor</keyword>
<feature type="domain" description="RNA polymerase sigma factor 70 region 4 type 2" evidence="8">
    <location>
        <begin position="121"/>
        <end position="172"/>
    </location>
</feature>
<dbReference type="InterPro" id="IPR014284">
    <property type="entry name" value="RNA_pol_sigma-70_dom"/>
</dbReference>
<dbReference type="NCBIfam" id="TIGR02937">
    <property type="entry name" value="sigma70-ECF"/>
    <property type="match status" value="1"/>
</dbReference>
<evidence type="ECO:0000256" key="1">
    <source>
        <dbReference type="ARBA" id="ARBA00010641"/>
    </source>
</evidence>
<evidence type="ECO:0000256" key="4">
    <source>
        <dbReference type="ARBA" id="ARBA00023125"/>
    </source>
</evidence>
<comment type="caution">
    <text evidence="9">The sequence shown here is derived from an EMBL/GenBank/DDBJ whole genome shotgun (WGS) entry which is preliminary data.</text>
</comment>
<feature type="domain" description="RNA polymerase sigma-70 region 2" evidence="7">
    <location>
        <begin position="23"/>
        <end position="88"/>
    </location>
</feature>
<dbReference type="InterPro" id="IPR013325">
    <property type="entry name" value="RNA_pol_sigma_r2"/>
</dbReference>
<evidence type="ECO:0000256" key="3">
    <source>
        <dbReference type="ARBA" id="ARBA00023082"/>
    </source>
</evidence>
<dbReference type="SUPFAM" id="SSF88659">
    <property type="entry name" value="Sigma3 and sigma4 domains of RNA polymerase sigma factors"/>
    <property type="match status" value="1"/>
</dbReference>
<dbReference type="SUPFAM" id="SSF88946">
    <property type="entry name" value="Sigma2 domain of RNA polymerase sigma factors"/>
    <property type="match status" value="1"/>
</dbReference>
<dbReference type="Proteomes" id="UP000018842">
    <property type="component" value="Unassembled WGS sequence"/>
</dbReference>
<keyword evidence="4 6" id="KW-0238">DNA-binding</keyword>
<dbReference type="eggNOG" id="COG1595">
    <property type="taxonomic scope" value="Bacteria"/>
</dbReference>
<gene>
    <name evidence="9" type="ORF">JCM6294_73</name>
</gene>
<dbReference type="InterPro" id="IPR039425">
    <property type="entry name" value="RNA_pol_sigma-70-like"/>
</dbReference>
<dbReference type="EMBL" id="BAIR01000001">
    <property type="protein sequence ID" value="GAE17341.1"/>
    <property type="molecule type" value="Genomic_DNA"/>
</dbReference>
<dbReference type="Pfam" id="PF04542">
    <property type="entry name" value="Sigma70_r2"/>
    <property type="match status" value="1"/>
</dbReference>
<dbReference type="PANTHER" id="PTHR43133:SF51">
    <property type="entry name" value="RNA POLYMERASE SIGMA FACTOR"/>
    <property type="match status" value="1"/>
</dbReference>
<dbReference type="Gene3D" id="1.10.1740.10">
    <property type="match status" value="1"/>
</dbReference>
<accession>W4PC17</accession>
<dbReference type="GO" id="GO:0016987">
    <property type="term" value="F:sigma factor activity"/>
    <property type="evidence" value="ECO:0007669"/>
    <property type="project" value="UniProtKB-KW"/>
</dbReference>
<evidence type="ECO:0000256" key="5">
    <source>
        <dbReference type="ARBA" id="ARBA00023163"/>
    </source>
</evidence>
<dbReference type="PROSITE" id="PS01063">
    <property type="entry name" value="SIGMA70_ECF"/>
    <property type="match status" value="1"/>
</dbReference>
<dbReference type="RefSeq" id="WP_027326150.1">
    <property type="nucleotide sequence ID" value="NZ_KE386623.1"/>
</dbReference>
<protein>
    <recommendedName>
        <fullName evidence="6">RNA polymerase sigma factor</fullName>
    </recommendedName>
</protein>
<organism evidence="9 10">
    <name type="scientific">Bacteroides pyogenes DSM 20611 = JCM 6294</name>
    <dbReference type="NCBI Taxonomy" id="1121100"/>
    <lineage>
        <taxon>Bacteria</taxon>
        <taxon>Pseudomonadati</taxon>
        <taxon>Bacteroidota</taxon>
        <taxon>Bacteroidia</taxon>
        <taxon>Bacteroidales</taxon>
        <taxon>Bacteroidaceae</taxon>
        <taxon>Bacteroides</taxon>
    </lineage>
</organism>
<reference evidence="10" key="1">
    <citation type="journal article" date="2014" name="Genome">
        <title>Draft Genome Sequences of Three Strains of Bacteroides pyogenes Isolated from a Cat and Swine.</title>
        <authorList>
            <person name="Sakamoto M."/>
            <person name="Oshima K."/>
            <person name="Suda W."/>
            <person name="Kitamura K."/>
            <person name="Iida T."/>
            <person name="Hattori M."/>
            <person name="Ohkuma M."/>
        </authorList>
    </citation>
    <scope>NUCLEOTIDE SEQUENCE [LARGE SCALE GENOMIC DNA]</scope>
    <source>
        <strain evidence="10">JCM 6294</strain>
    </source>
</reference>
<proteinExistence type="inferred from homology"/>
<keyword evidence="2 6" id="KW-0805">Transcription regulation</keyword>
<dbReference type="STRING" id="1121100.GCA_000428105_00063"/>
<evidence type="ECO:0000313" key="9">
    <source>
        <dbReference type="EMBL" id="GAE17341.1"/>
    </source>
</evidence>
<dbReference type="Pfam" id="PF08281">
    <property type="entry name" value="Sigma70_r4_2"/>
    <property type="match status" value="1"/>
</dbReference>
<sequence>MMNEEQIRQTYLLNRERGFKMLMDTFQEPIYNYIRRLVVSHEDAEDVLQEVFIRVFRNFEQFRNESSLSTWIYRIATNESLRLLNRRKGEKIVSSGEIHEELVGKLRASEYVDYENELAVKFQEAILSLPEKQRLVFNLRYYDELDYDQIERILETKAETLKVNYHYAKEKIKEYILNR</sequence>
<evidence type="ECO:0000256" key="6">
    <source>
        <dbReference type="RuleBase" id="RU000716"/>
    </source>
</evidence>
<dbReference type="InterPro" id="IPR013324">
    <property type="entry name" value="RNA_pol_sigma_r3/r4-like"/>
</dbReference>
<dbReference type="InterPro" id="IPR000838">
    <property type="entry name" value="RNA_pol_sigma70_ECF_CS"/>
</dbReference>
<evidence type="ECO:0000256" key="2">
    <source>
        <dbReference type="ARBA" id="ARBA00023015"/>
    </source>
</evidence>
<dbReference type="InterPro" id="IPR013249">
    <property type="entry name" value="RNA_pol_sigma70_r4_t2"/>
</dbReference>
<name>W4PC17_9BACE</name>
<dbReference type="InterPro" id="IPR007627">
    <property type="entry name" value="RNA_pol_sigma70_r2"/>
</dbReference>
<dbReference type="AlphaFoldDB" id="W4PC17"/>
<dbReference type="GO" id="GO:0006352">
    <property type="term" value="P:DNA-templated transcription initiation"/>
    <property type="evidence" value="ECO:0007669"/>
    <property type="project" value="InterPro"/>
</dbReference>
<keyword evidence="5 6" id="KW-0804">Transcription</keyword>
<evidence type="ECO:0000259" key="8">
    <source>
        <dbReference type="Pfam" id="PF08281"/>
    </source>
</evidence>
<evidence type="ECO:0000313" key="10">
    <source>
        <dbReference type="Proteomes" id="UP000018842"/>
    </source>
</evidence>
<dbReference type="InterPro" id="IPR036388">
    <property type="entry name" value="WH-like_DNA-bd_sf"/>
</dbReference>
<dbReference type="GO" id="GO:0003677">
    <property type="term" value="F:DNA binding"/>
    <property type="evidence" value="ECO:0007669"/>
    <property type="project" value="UniProtKB-KW"/>
</dbReference>
<dbReference type="Gene3D" id="1.10.10.10">
    <property type="entry name" value="Winged helix-like DNA-binding domain superfamily/Winged helix DNA-binding domain"/>
    <property type="match status" value="1"/>
</dbReference>
<comment type="similarity">
    <text evidence="1 6">Belongs to the sigma-70 factor family. ECF subfamily.</text>
</comment>